<gene>
    <name evidence="1" type="ORF">P186_2901</name>
</gene>
<dbReference type="KEGG" id="pyr:P186_2901"/>
<dbReference type="STRING" id="1104324.P186_2901"/>
<evidence type="ECO:0000313" key="1">
    <source>
        <dbReference type="EMBL" id="AET34277.1"/>
    </source>
</evidence>
<reference evidence="1 2" key="1">
    <citation type="journal article" date="2012" name="J. Bacteriol.">
        <title>Complete genome sequence of strain 1860, a crenarchaeon of the genus pyrobaculum able to grow with various electron acceptors.</title>
        <authorList>
            <person name="Mardanov A.V."/>
            <person name="Gumerov V.M."/>
            <person name="Slobodkina G.B."/>
            <person name="Beletsky A.V."/>
            <person name="Bonch-Osmolovskaya E.A."/>
            <person name="Ravin N.V."/>
            <person name="Skryabin K.G."/>
        </authorList>
    </citation>
    <scope>NUCLEOTIDE SEQUENCE [LARGE SCALE GENOMIC DNA]</scope>
    <source>
        <strain evidence="1 2">1860</strain>
    </source>
</reference>
<dbReference type="GeneID" id="11594500"/>
<name>G7VFS1_9CREN</name>
<dbReference type="AlphaFoldDB" id="G7VFS1"/>
<organism evidence="1 2">
    <name type="scientific">Pyrobaculum ferrireducens</name>
    <dbReference type="NCBI Taxonomy" id="1104324"/>
    <lineage>
        <taxon>Archaea</taxon>
        <taxon>Thermoproteota</taxon>
        <taxon>Thermoprotei</taxon>
        <taxon>Thermoproteales</taxon>
        <taxon>Thermoproteaceae</taxon>
        <taxon>Pyrobaculum</taxon>
    </lineage>
</organism>
<dbReference type="HOGENOM" id="CLU_1217627_0_0_2"/>
<dbReference type="EMBL" id="CP003098">
    <property type="protein sequence ID" value="AET34277.1"/>
    <property type="molecule type" value="Genomic_DNA"/>
</dbReference>
<protein>
    <submittedName>
        <fullName evidence="1">Uncharacterized protein</fullName>
    </submittedName>
</protein>
<dbReference type="BioCyc" id="PSP1104324:GJSN-2839-MONOMER"/>
<evidence type="ECO:0000313" key="2">
    <source>
        <dbReference type="Proteomes" id="UP000005867"/>
    </source>
</evidence>
<dbReference type="RefSeq" id="WP_014290102.1">
    <property type="nucleotide sequence ID" value="NC_016645.1"/>
</dbReference>
<proteinExistence type="predicted"/>
<dbReference type="Proteomes" id="UP000005867">
    <property type="component" value="Chromosome"/>
</dbReference>
<accession>G7VFS1</accession>
<sequence>MCRVEVRPASVGEVLSARAVEVVRGELPGASSPLVVEVGGAKLGLDSVLLVVEAGGFRRARFNPGDGLRAAAVVETDCFDAVVAELVKAVKRAGLLDHYRVDVLALERLGVRLAARLDPERAEEAARRLVYGEAGHLYTARAPRLGRAAAVVVDGGVLERVASALREAGLLHPREVASIAVALDSLPSARLERLASAPGVVVEVLKKFGVGELYTLAEKAAEVRRCL</sequence>
<keyword evidence="2" id="KW-1185">Reference proteome</keyword>